<sequence>MTPPSSRLLRSPCPPGGEPGAVLVETDRLMIRRYLFSDAAALAEAANHAAVATNLRDGFPHPYTLAEAQSFLRRHSGTVDTRYPTHGAIFIKPDTADNPSSETLLVGALGIAPDDDVYYRTWELGYWLTPSAWGKGIMTEAVYAFSKWILETWPGLNRLEAATFSNNGASMTVLTKCGFVQEGTRRGVAEKNGCIVDEVIFGLIRSDLEPQT</sequence>
<keyword evidence="6" id="KW-1185">Reference proteome</keyword>
<organism evidence="5 6">
    <name type="scientific">Hirsutella minnesotensis 3608</name>
    <dbReference type="NCBI Taxonomy" id="1043627"/>
    <lineage>
        <taxon>Eukaryota</taxon>
        <taxon>Fungi</taxon>
        <taxon>Dikarya</taxon>
        <taxon>Ascomycota</taxon>
        <taxon>Pezizomycotina</taxon>
        <taxon>Sordariomycetes</taxon>
        <taxon>Hypocreomycetidae</taxon>
        <taxon>Hypocreales</taxon>
        <taxon>Ophiocordycipitaceae</taxon>
        <taxon>Hirsutella</taxon>
    </lineage>
</organism>
<name>A0A0F7ZQX9_9HYPO</name>
<dbReference type="InterPro" id="IPR016181">
    <property type="entry name" value="Acyl_CoA_acyltransferase"/>
</dbReference>
<dbReference type="SUPFAM" id="SSF55729">
    <property type="entry name" value="Acyl-CoA N-acyltransferases (Nat)"/>
    <property type="match status" value="1"/>
</dbReference>
<gene>
    <name evidence="5" type="ORF">HIM_11962</name>
</gene>
<feature type="domain" description="N-acetyltransferase" evidence="4">
    <location>
        <begin position="29"/>
        <end position="206"/>
    </location>
</feature>
<evidence type="ECO:0000256" key="1">
    <source>
        <dbReference type="ARBA" id="ARBA00022679"/>
    </source>
</evidence>
<dbReference type="PROSITE" id="PS51186">
    <property type="entry name" value="GNAT"/>
    <property type="match status" value="1"/>
</dbReference>
<dbReference type="Proteomes" id="UP000054481">
    <property type="component" value="Unassembled WGS sequence"/>
</dbReference>
<reference evidence="5 6" key="1">
    <citation type="journal article" date="2014" name="Genome Biol. Evol.">
        <title>Comparative genomics and transcriptomics analyses reveal divergent lifestyle features of nematode endoparasitic fungus Hirsutella minnesotensis.</title>
        <authorList>
            <person name="Lai Y."/>
            <person name="Liu K."/>
            <person name="Zhang X."/>
            <person name="Zhang X."/>
            <person name="Li K."/>
            <person name="Wang N."/>
            <person name="Shu C."/>
            <person name="Wu Y."/>
            <person name="Wang C."/>
            <person name="Bushley K.E."/>
            <person name="Xiang M."/>
            <person name="Liu X."/>
        </authorList>
    </citation>
    <scope>NUCLEOTIDE SEQUENCE [LARGE SCALE GENOMIC DNA]</scope>
    <source>
        <strain evidence="5 6">3608</strain>
    </source>
</reference>
<protein>
    <recommendedName>
        <fullName evidence="4">N-acetyltransferase domain-containing protein</fullName>
    </recommendedName>
</protein>
<dbReference type="InterPro" id="IPR000182">
    <property type="entry name" value="GNAT_dom"/>
</dbReference>
<dbReference type="OrthoDB" id="630895at2759"/>
<dbReference type="InterPro" id="IPR051531">
    <property type="entry name" value="N-acetyltransferase"/>
</dbReference>
<dbReference type="PANTHER" id="PTHR43792:SF8">
    <property type="entry name" value="[RIBOSOMAL PROTEIN US5]-ALANINE N-ACETYLTRANSFERASE"/>
    <property type="match status" value="1"/>
</dbReference>
<evidence type="ECO:0000256" key="2">
    <source>
        <dbReference type="ARBA" id="ARBA00023315"/>
    </source>
</evidence>
<evidence type="ECO:0000313" key="6">
    <source>
        <dbReference type="Proteomes" id="UP000054481"/>
    </source>
</evidence>
<evidence type="ECO:0000259" key="4">
    <source>
        <dbReference type="PROSITE" id="PS51186"/>
    </source>
</evidence>
<keyword evidence="1" id="KW-0808">Transferase</keyword>
<dbReference type="PANTHER" id="PTHR43792">
    <property type="entry name" value="GNAT FAMILY, PUTATIVE (AFU_ORTHOLOGUE AFUA_3G00765)-RELATED-RELATED"/>
    <property type="match status" value="1"/>
</dbReference>
<keyword evidence="2" id="KW-0012">Acyltransferase</keyword>
<evidence type="ECO:0000256" key="3">
    <source>
        <dbReference type="ARBA" id="ARBA00038502"/>
    </source>
</evidence>
<dbReference type="EMBL" id="KQ030841">
    <property type="protein sequence ID" value="KJZ68643.1"/>
    <property type="molecule type" value="Genomic_DNA"/>
</dbReference>
<dbReference type="Pfam" id="PF13302">
    <property type="entry name" value="Acetyltransf_3"/>
    <property type="match status" value="1"/>
</dbReference>
<comment type="similarity">
    <text evidence="3">Belongs to the acetyltransferase family. RimJ subfamily.</text>
</comment>
<proteinExistence type="inferred from homology"/>
<dbReference type="Gene3D" id="3.40.630.30">
    <property type="match status" value="1"/>
</dbReference>
<dbReference type="GO" id="GO:0016747">
    <property type="term" value="F:acyltransferase activity, transferring groups other than amino-acyl groups"/>
    <property type="evidence" value="ECO:0007669"/>
    <property type="project" value="InterPro"/>
</dbReference>
<accession>A0A0F7ZQX9</accession>
<evidence type="ECO:0000313" key="5">
    <source>
        <dbReference type="EMBL" id="KJZ68643.1"/>
    </source>
</evidence>
<dbReference type="AlphaFoldDB" id="A0A0F7ZQX9"/>